<sequence>MHNADDTWGVAPRPLASLLKAFLVAAGGGPIDPRLGLDTAFRACGLIETTASSYQAAVLPWVTEALAAGVTVDGSLRYALRELLEAEGPLTTGDLEAQIARLRARFRVLQSVDELQALPNVIRACAKG</sequence>
<gene>
    <name evidence="1" type="ORF">FGKAn22_23350</name>
</gene>
<keyword evidence="2" id="KW-1185">Reference proteome</keyword>
<reference evidence="1 2" key="1">
    <citation type="submission" date="2019-03" db="EMBL/GenBank/DDBJ databases">
        <title>Complete genome sequence of Ferrigenium kumadai strain An22, a microaerophilic iron-oxidizing bacterium isolated from a paddy field soil.</title>
        <authorList>
            <person name="Watanabe T."/>
            <person name="Asakawa S."/>
        </authorList>
    </citation>
    <scope>NUCLEOTIDE SEQUENCE [LARGE SCALE GENOMIC DNA]</scope>
    <source>
        <strain evidence="1 2">An22</strain>
    </source>
</reference>
<evidence type="ECO:0000313" key="2">
    <source>
        <dbReference type="Proteomes" id="UP001319121"/>
    </source>
</evidence>
<organism evidence="1 2">
    <name type="scientific">Ferrigenium kumadai</name>
    <dbReference type="NCBI Taxonomy" id="1682490"/>
    <lineage>
        <taxon>Bacteria</taxon>
        <taxon>Pseudomonadati</taxon>
        <taxon>Pseudomonadota</taxon>
        <taxon>Betaproteobacteria</taxon>
        <taxon>Nitrosomonadales</taxon>
        <taxon>Gallionellaceae</taxon>
        <taxon>Ferrigenium</taxon>
    </lineage>
</organism>
<proteinExistence type="predicted"/>
<name>A0AAN1T193_9PROT</name>
<dbReference type="Proteomes" id="UP001319121">
    <property type="component" value="Chromosome"/>
</dbReference>
<accession>A0AAN1T193</accession>
<protein>
    <submittedName>
        <fullName evidence="1">Uncharacterized protein</fullName>
    </submittedName>
</protein>
<dbReference type="EMBL" id="AP019536">
    <property type="protein sequence ID" value="BBJ00643.1"/>
    <property type="molecule type" value="Genomic_DNA"/>
</dbReference>
<dbReference type="KEGG" id="fku:FGKAn22_23350"/>
<evidence type="ECO:0000313" key="1">
    <source>
        <dbReference type="EMBL" id="BBJ00643.1"/>
    </source>
</evidence>
<dbReference type="AlphaFoldDB" id="A0AAN1T193"/>